<proteinExistence type="inferred from homology"/>
<evidence type="ECO:0000256" key="4">
    <source>
        <dbReference type="ARBA" id="ARBA00022598"/>
    </source>
</evidence>
<evidence type="ECO:0000256" key="1">
    <source>
        <dbReference type="ARBA" id="ARBA00004990"/>
    </source>
</evidence>
<dbReference type="AlphaFoldDB" id="W5YAP8"/>
<dbReference type="InterPro" id="IPR014729">
    <property type="entry name" value="Rossmann-like_a/b/a_fold"/>
</dbReference>
<dbReference type="HOGENOM" id="CLU_047148_0_1_11"/>
<dbReference type="KEGG" id="cvt:B843_11175"/>
<protein>
    <recommendedName>
        <fullName evidence="3">pantoate--beta-alanine ligase (AMP-forming)</fullName>
        <ecNumber evidence="3">6.3.2.1</ecNumber>
    </recommendedName>
</protein>
<dbReference type="Pfam" id="PF02569">
    <property type="entry name" value="Pantoate_ligase"/>
    <property type="match status" value="1"/>
</dbReference>
<evidence type="ECO:0000256" key="6">
    <source>
        <dbReference type="ARBA" id="ARBA00022741"/>
    </source>
</evidence>
<dbReference type="STRING" id="1224164.B843_11175"/>
<dbReference type="GO" id="GO:0005524">
    <property type="term" value="F:ATP binding"/>
    <property type="evidence" value="ECO:0007669"/>
    <property type="project" value="UniProtKB-KW"/>
</dbReference>
<dbReference type="PANTHER" id="PTHR21299:SF1">
    <property type="entry name" value="PANTOATE--BETA-ALANINE LIGASE"/>
    <property type="match status" value="1"/>
</dbReference>
<evidence type="ECO:0000313" key="10">
    <source>
        <dbReference type="Proteomes" id="UP000019222"/>
    </source>
</evidence>
<dbReference type="EMBL" id="CP004353">
    <property type="protein sequence ID" value="AHI23613.1"/>
    <property type="molecule type" value="Genomic_DNA"/>
</dbReference>
<dbReference type="eggNOG" id="COG0414">
    <property type="taxonomic scope" value="Bacteria"/>
</dbReference>
<dbReference type="SUPFAM" id="SSF52374">
    <property type="entry name" value="Nucleotidylyl transferase"/>
    <property type="match status" value="1"/>
</dbReference>
<keyword evidence="6" id="KW-0547">Nucleotide-binding</keyword>
<evidence type="ECO:0000256" key="7">
    <source>
        <dbReference type="ARBA" id="ARBA00022840"/>
    </source>
</evidence>
<evidence type="ECO:0000256" key="8">
    <source>
        <dbReference type="ARBA" id="ARBA00048258"/>
    </source>
</evidence>
<evidence type="ECO:0000313" key="9">
    <source>
        <dbReference type="EMBL" id="AHI23613.1"/>
    </source>
</evidence>
<evidence type="ECO:0000256" key="2">
    <source>
        <dbReference type="ARBA" id="ARBA00009256"/>
    </source>
</evidence>
<sequence>MVASAFRKQGKPVVFVPLGGGVHAGHRALIRAAKRIPGSVVIASLEEAKPDSLEILREEKVDAVFSYRIEDLWPKGARTIVTIPDHGMEPARELSQAATELLTLLHIVAPSDVVIGEKDYELLVGVQRMVTDLRVPVTVHSVPTVRMPDGLAISLRNAEVAPEAREQALVLSAALTAGAHAAEGGKEAILDTCRQVLDAAGITPEYVELRSLGLEEAPAQGDGRLFVAAEIGGVRLIDNVGVPVGIGFKNVEEN</sequence>
<dbReference type="Gene3D" id="3.40.50.620">
    <property type="entry name" value="HUPs"/>
    <property type="match status" value="1"/>
</dbReference>
<evidence type="ECO:0000256" key="3">
    <source>
        <dbReference type="ARBA" id="ARBA00012219"/>
    </source>
</evidence>
<dbReference type="UniPathway" id="UPA00028">
    <property type="reaction ID" value="UER00005"/>
</dbReference>
<keyword evidence="7" id="KW-0067">ATP-binding</keyword>
<dbReference type="InterPro" id="IPR003721">
    <property type="entry name" value="Pantoate_ligase"/>
</dbReference>
<dbReference type="GO" id="GO:0004592">
    <property type="term" value="F:pantoate-beta-alanine ligase activity"/>
    <property type="evidence" value="ECO:0007669"/>
    <property type="project" value="UniProtKB-EC"/>
</dbReference>
<dbReference type="PATRIC" id="fig|1224164.3.peg.2253"/>
<accession>W5YAP8</accession>
<reference evidence="9 10" key="1">
    <citation type="submission" date="2013-02" db="EMBL/GenBank/DDBJ databases">
        <title>The complete genome sequence of Corynebacterium vitaeruminis DSM 20294.</title>
        <authorList>
            <person name="Ruckert C."/>
            <person name="Albersmeier A."/>
            <person name="Kalinowski J."/>
        </authorList>
    </citation>
    <scope>NUCLEOTIDE SEQUENCE [LARGE SCALE GENOMIC DNA]</scope>
    <source>
        <strain evidence="10">ATCC 10234</strain>
    </source>
</reference>
<dbReference type="GO" id="GO:0005829">
    <property type="term" value="C:cytosol"/>
    <property type="evidence" value="ECO:0007669"/>
    <property type="project" value="TreeGrafter"/>
</dbReference>
<comment type="similarity">
    <text evidence="2">Belongs to the pantothenate synthetase family.</text>
</comment>
<comment type="pathway">
    <text evidence="1">Cofactor biosynthesis; (R)-pantothenate biosynthesis; (R)-pantothenate from (R)-pantoate and beta-alanine: step 1/1.</text>
</comment>
<keyword evidence="10" id="KW-1185">Reference proteome</keyword>
<keyword evidence="5" id="KW-0566">Pantothenate biosynthesis</keyword>
<comment type="catalytic activity">
    <reaction evidence="8">
        <text>(R)-pantoate + beta-alanine + ATP = (R)-pantothenate + AMP + diphosphate + H(+)</text>
        <dbReference type="Rhea" id="RHEA:10912"/>
        <dbReference type="ChEBI" id="CHEBI:15378"/>
        <dbReference type="ChEBI" id="CHEBI:15980"/>
        <dbReference type="ChEBI" id="CHEBI:29032"/>
        <dbReference type="ChEBI" id="CHEBI:30616"/>
        <dbReference type="ChEBI" id="CHEBI:33019"/>
        <dbReference type="ChEBI" id="CHEBI:57966"/>
        <dbReference type="ChEBI" id="CHEBI:456215"/>
        <dbReference type="EC" id="6.3.2.1"/>
    </reaction>
</comment>
<gene>
    <name evidence="9" type="ORF">B843_11175</name>
</gene>
<evidence type="ECO:0000256" key="5">
    <source>
        <dbReference type="ARBA" id="ARBA00022655"/>
    </source>
</evidence>
<dbReference type="EC" id="6.3.2.1" evidence="3"/>
<dbReference type="Gene3D" id="3.30.1300.10">
    <property type="entry name" value="Pantoate-beta-alanine ligase, C-terminal domain"/>
    <property type="match status" value="1"/>
</dbReference>
<dbReference type="GO" id="GO:0015940">
    <property type="term" value="P:pantothenate biosynthetic process"/>
    <property type="evidence" value="ECO:0007669"/>
    <property type="project" value="UniProtKB-UniPathway"/>
</dbReference>
<name>W5YAP8_9CORY</name>
<dbReference type="InterPro" id="IPR042176">
    <property type="entry name" value="Pantoate_ligase_C"/>
</dbReference>
<keyword evidence="4 9" id="KW-0436">Ligase</keyword>
<organism evidence="9 10">
    <name type="scientific">Corynebacterium vitaeruminis DSM 20294</name>
    <dbReference type="NCBI Taxonomy" id="1224164"/>
    <lineage>
        <taxon>Bacteria</taxon>
        <taxon>Bacillati</taxon>
        <taxon>Actinomycetota</taxon>
        <taxon>Actinomycetes</taxon>
        <taxon>Mycobacteriales</taxon>
        <taxon>Corynebacteriaceae</taxon>
        <taxon>Corynebacterium</taxon>
    </lineage>
</organism>
<dbReference type="PANTHER" id="PTHR21299">
    <property type="entry name" value="CYTIDYLATE KINASE/PANTOATE-BETA-ALANINE LIGASE"/>
    <property type="match status" value="1"/>
</dbReference>
<dbReference type="Proteomes" id="UP000019222">
    <property type="component" value="Chromosome"/>
</dbReference>